<dbReference type="EMBL" id="BMIK01000014">
    <property type="protein sequence ID" value="GGC39225.1"/>
    <property type="molecule type" value="Genomic_DNA"/>
</dbReference>
<dbReference type="InterPro" id="IPR049280">
    <property type="entry name" value="DUF6852"/>
</dbReference>
<accession>A0ABQ1MEM5</accession>
<dbReference type="Gene3D" id="2.30.30.730">
    <property type="match status" value="1"/>
</dbReference>
<reference evidence="5" key="1">
    <citation type="journal article" date="2019" name="Int. J. Syst. Evol. Microbiol.">
        <title>The Global Catalogue of Microorganisms (GCM) 10K type strain sequencing project: providing services to taxonomists for standard genome sequencing and annotation.</title>
        <authorList>
            <consortium name="The Broad Institute Genomics Platform"/>
            <consortium name="The Broad Institute Genome Sequencing Center for Infectious Disease"/>
            <person name="Wu L."/>
            <person name="Ma J."/>
        </authorList>
    </citation>
    <scope>NUCLEOTIDE SEQUENCE [LARGE SCALE GENOMIC DNA]</scope>
    <source>
        <strain evidence="5">CGMCC 1.15342</strain>
    </source>
</reference>
<protein>
    <recommendedName>
        <fullName evidence="6">DUF5606 domain-containing protein</fullName>
    </recommendedName>
</protein>
<dbReference type="InterPro" id="IPR049282">
    <property type="entry name" value="BVU_3817_N_sf"/>
</dbReference>
<dbReference type="Pfam" id="PF18347">
    <property type="entry name" value="DUF5606"/>
    <property type="match status" value="1"/>
</dbReference>
<proteinExistence type="predicted"/>
<dbReference type="Pfam" id="PF21186">
    <property type="entry name" value="DUF6852"/>
    <property type="match status" value="1"/>
</dbReference>
<evidence type="ECO:0000313" key="4">
    <source>
        <dbReference type="EMBL" id="GGC39225.1"/>
    </source>
</evidence>
<evidence type="ECO:0008006" key="6">
    <source>
        <dbReference type="Google" id="ProtNLM"/>
    </source>
</evidence>
<evidence type="ECO:0000313" key="5">
    <source>
        <dbReference type="Proteomes" id="UP000597338"/>
    </source>
</evidence>
<feature type="domain" description="DUF6852" evidence="3">
    <location>
        <begin position="53"/>
        <end position="118"/>
    </location>
</feature>
<dbReference type="InterPro" id="IPR049281">
    <property type="entry name" value="BVU_3817-like_C_sf"/>
</dbReference>
<evidence type="ECO:0000259" key="3">
    <source>
        <dbReference type="Pfam" id="PF21186"/>
    </source>
</evidence>
<feature type="region of interest" description="Disordered" evidence="1">
    <location>
        <begin position="126"/>
        <end position="145"/>
    </location>
</feature>
<dbReference type="Gene3D" id="1.10.10.1650">
    <property type="match status" value="1"/>
</dbReference>
<gene>
    <name evidence="4" type="ORF">GCM10011386_34150</name>
</gene>
<dbReference type="InterPro" id="IPR041218">
    <property type="entry name" value="DUF5606"/>
</dbReference>
<feature type="domain" description="DUF5606" evidence="2">
    <location>
        <begin position="3"/>
        <end position="50"/>
    </location>
</feature>
<sequence length="145" mass="16191">MNLKALVSVTGKPGLFKLIGQNKGGFILESLDEQKKKSVVNLATNKMATLEDITVYGLGEDLKLVDILERMKEKGTTPDPKSDGKTLRNFFRDVAPDHDEERVYSSDIKKIISWYNIIKELPLFDEDRPTSADADTTATQKTGDD</sequence>
<comment type="caution">
    <text evidence="4">The sequence shown here is derived from an EMBL/GenBank/DDBJ whole genome shotgun (WGS) entry which is preliminary data.</text>
</comment>
<feature type="compositionally biased region" description="Polar residues" evidence="1">
    <location>
        <begin position="133"/>
        <end position="145"/>
    </location>
</feature>
<evidence type="ECO:0000259" key="2">
    <source>
        <dbReference type="Pfam" id="PF18347"/>
    </source>
</evidence>
<dbReference type="RefSeq" id="WP_188752678.1">
    <property type="nucleotide sequence ID" value="NZ_BMIK01000014.1"/>
</dbReference>
<name>A0ABQ1MEM5_9SPHI</name>
<evidence type="ECO:0000256" key="1">
    <source>
        <dbReference type="SAM" id="MobiDB-lite"/>
    </source>
</evidence>
<organism evidence="4 5">
    <name type="scientific">Parapedobacter defluvii</name>
    <dbReference type="NCBI Taxonomy" id="2045106"/>
    <lineage>
        <taxon>Bacteria</taxon>
        <taxon>Pseudomonadati</taxon>
        <taxon>Bacteroidota</taxon>
        <taxon>Sphingobacteriia</taxon>
        <taxon>Sphingobacteriales</taxon>
        <taxon>Sphingobacteriaceae</taxon>
        <taxon>Parapedobacter</taxon>
    </lineage>
</organism>
<dbReference type="Proteomes" id="UP000597338">
    <property type="component" value="Unassembled WGS sequence"/>
</dbReference>
<keyword evidence="5" id="KW-1185">Reference proteome</keyword>